<evidence type="ECO:0000313" key="1">
    <source>
        <dbReference type="EMBL" id="KYP66866.1"/>
    </source>
</evidence>
<evidence type="ECO:0000313" key="2">
    <source>
        <dbReference type="Proteomes" id="UP000075243"/>
    </source>
</evidence>
<dbReference type="EMBL" id="CM003608">
    <property type="protein sequence ID" value="KYP66866.1"/>
    <property type="molecule type" value="Genomic_DNA"/>
</dbReference>
<dbReference type="Proteomes" id="UP000075243">
    <property type="component" value="Chromosome 6"/>
</dbReference>
<sequence>MVKEPARKNLRYFFSTNVGWQVCEKMTNEIGFLMTNNLDKYFCVPLFHDCPSKGTF</sequence>
<keyword evidence="2" id="KW-1185">Reference proteome</keyword>
<protein>
    <submittedName>
        <fullName evidence="1">Uncharacterized protein</fullName>
    </submittedName>
</protein>
<accession>A0A151TIQ4</accession>
<reference evidence="1 2" key="1">
    <citation type="journal article" date="2012" name="Nat. Biotechnol.">
        <title>Draft genome sequence of pigeonpea (Cajanus cajan), an orphan legume crop of resource-poor farmers.</title>
        <authorList>
            <person name="Varshney R.K."/>
            <person name="Chen W."/>
            <person name="Li Y."/>
            <person name="Bharti A.K."/>
            <person name="Saxena R.K."/>
            <person name="Schlueter J.A."/>
            <person name="Donoghue M.T."/>
            <person name="Azam S."/>
            <person name="Fan G."/>
            <person name="Whaley A.M."/>
            <person name="Farmer A.D."/>
            <person name="Sheridan J."/>
            <person name="Iwata A."/>
            <person name="Tuteja R."/>
            <person name="Penmetsa R.V."/>
            <person name="Wu W."/>
            <person name="Upadhyaya H.D."/>
            <person name="Yang S.P."/>
            <person name="Shah T."/>
            <person name="Saxena K.B."/>
            <person name="Michael T."/>
            <person name="McCombie W.R."/>
            <person name="Yang B."/>
            <person name="Zhang G."/>
            <person name="Yang H."/>
            <person name="Wang J."/>
            <person name="Spillane C."/>
            <person name="Cook D.R."/>
            <person name="May G.D."/>
            <person name="Xu X."/>
            <person name="Jackson S.A."/>
        </authorList>
    </citation>
    <scope>NUCLEOTIDE SEQUENCE [LARGE SCALE GENOMIC DNA]</scope>
    <source>
        <strain evidence="2">cv. Asha</strain>
    </source>
</reference>
<dbReference type="Gramene" id="C.cajan_12785.t">
    <property type="protein sequence ID" value="C.cajan_12785.t.cds1"/>
    <property type="gene ID" value="C.cajan_12785"/>
</dbReference>
<gene>
    <name evidence="1" type="ORF">KK1_013177</name>
</gene>
<dbReference type="AlphaFoldDB" id="A0A151TIQ4"/>
<organism evidence="1 2">
    <name type="scientific">Cajanus cajan</name>
    <name type="common">Pigeon pea</name>
    <name type="synonym">Cajanus indicus</name>
    <dbReference type="NCBI Taxonomy" id="3821"/>
    <lineage>
        <taxon>Eukaryota</taxon>
        <taxon>Viridiplantae</taxon>
        <taxon>Streptophyta</taxon>
        <taxon>Embryophyta</taxon>
        <taxon>Tracheophyta</taxon>
        <taxon>Spermatophyta</taxon>
        <taxon>Magnoliopsida</taxon>
        <taxon>eudicotyledons</taxon>
        <taxon>Gunneridae</taxon>
        <taxon>Pentapetalae</taxon>
        <taxon>rosids</taxon>
        <taxon>fabids</taxon>
        <taxon>Fabales</taxon>
        <taxon>Fabaceae</taxon>
        <taxon>Papilionoideae</taxon>
        <taxon>50 kb inversion clade</taxon>
        <taxon>NPAAA clade</taxon>
        <taxon>indigoferoid/millettioid clade</taxon>
        <taxon>Phaseoleae</taxon>
        <taxon>Cajanus</taxon>
    </lineage>
</organism>
<proteinExistence type="predicted"/>
<name>A0A151TIQ4_CAJCA</name>